<dbReference type="Pfam" id="PF02519">
    <property type="entry name" value="Auxin_inducible"/>
    <property type="match status" value="1"/>
</dbReference>
<dbReference type="PANTHER" id="PTHR31374:SF118">
    <property type="entry name" value="OS01G0924966 PROTEIN"/>
    <property type="match status" value="1"/>
</dbReference>
<dbReference type="Proteomes" id="UP000036987">
    <property type="component" value="Unassembled WGS sequence"/>
</dbReference>
<dbReference type="PANTHER" id="PTHR31374">
    <property type="entry name" value="AUXIN-INDUCED PROTEIN-LIKE-RELATED"/>
    <property type="match status" value="1"/>
</dbReference>
<dbReference type="GO" id="GO:0009733">
    <property type="term" value="P:response to auxin"/>
    <property type="evidence" value="ECO:0007669"/>
    <property type="project" value="InterPro"/>
</dbReference>
<evidence type="ECO:0000313" key="2">
    <source>
        <dbReference type="EMBL" id="KMZ67004.1"/>
    </source>
</evidence>
<evidence type="ECO:0000256" key="1">
    <source>
        <dbReference type="ARBA" id="ARBA00006974"/>
    </source>
</evidence>
<sequence length="160" mass="18153">MDADGKGKKLRSKSLIIKTWERCRSMKNGNGNSTGGSSMINRFTKSKSWPRKPEGCFSVHVGVEKKKYVVRTECLNHPLFRLLLDEAEMEYGYANYDGPLELPCDVEQFENVLCEMEQDEDYQISTLALRSSCNFGGVGYNAYKLLSPARPVMDVRRPVV</sequence>
<dbReference type="OMA" id="VLMEMDD"/>
<dbReference type="InterPro" id="IPR003676">
    <property type="entry name" value="SAUR_fam"/>
</dbReference>
<protein>
    <submittedName>
        <fullName evidence="2">SAUR-like auxin-responsive protein family</fullName>
    </submittedName>
</protein>
<dbReference type="OrthoDB" id="660486at2759"/>
<comment type="similarity">
    <text evidence="1">Belongs to the ARG7 family.</text>
</comment>
<name>A0A0K9PDE7_ZOSMR</name>
<proteinExistence type="inferred from homology"/>
<keyword evidence="3" id="KW-1185">Reference proteome</keyword>
<organism evidence="2 3">
    <name type="scientific">Zostera marina</name>
    <name type="common">Eelgrass</name>
    <dbReference type="NCBI Taxonomy" id="29655"/>
    <lineage>
        <taxon>Eukaryota</taxon>
        <taxon>Viridiplantae</taxon>
        <taxon>Streptophyta</taxon>
        <taxon>Embryophyta</taxon>
        <taxon>Tracheophyta</taxon>
        <taxon>Spermatophyta</taxon>
        <taxon>Magnoliopsida</taxon>
        <taxon>Liliopsida</taxon>
        <taxon>Zosteraceae</taxon>
        <taxon>Zostera</taxon>
    </lineage>
</organism>
<gene>
    <name evidence="2" type="ORF">ZOSMA_27G00510</name>
</gene>
<reference evidence="3" key="1">
    <citation type="journal article" date="2016" name="Nature">
        <title>The genome of the seagrass Zostera marina reveals angiosperm adaptation to the sea.</title>
        <authorList>
            <person name="Olsen J.L."/>
            <person name="Rouze P."/>
            <person name="Verhelst B."/>
            <person name="Lin Y.-C."/>
            <person name="Bayer T."/>
            <person name="Collen J."/>
            <person name="Dattolo E."/>
            <person name="De Paoli E."/>
            <person name="Dittami S."/>
            <person name="Maumus F."/>
            <person name="Michel G."/>
            <person name="Kersting A."/>
            <person name="Lauritano C."/>
            <person name="Lohaus R."/>
            <person name="Toepel M."/>
            <person name="Tonon T."/>
            <person name="Vanneste K."/>
            <person name="Amirebrahimi M."/>
            <person name="Brakel J."/>
            <person name="Bostroem C."/>
            <person name="Chovatia M."/>
            <person name="Grimwood J."/>
            <person name="Jenkins J.W."/>
            <person name="Jueterbock A."/>
            <person name="Mraz A."/>
            <person name="Stam W.T."/>
            <person name="Tice H."/>
            <person name="Bornberg-Bauer E."/>
            <person name="Green P.J."/>
            <person name="Pearson G.A."/>
            <person name="Procaccini G."/>
            <person name="Duarte C.M."/>
            <person name="Schmutz J."/>
            <person name="Reusch T.B.H."/>
            <person name="Van de Peer Y."/>
        </authorList>
    </citation>
    <scope>NUCLEOTIDE SEQUENCE [LARGE SCALE GENOMIC DNA]</scope>
    <source>
        <strain evidence="3">cv. Finnish</strain>
    </source>
</reference>
<dbReference type="EMBL" id="LFYR01000932">
    <property type="protein sequence ID" value="KMZ67004.1"/>
    <property type="molecule type" value="Genomic_DNA"/>
</dbReference>
<accession>A0A0K9PDE7</accession>
<evidence type="ECO:0000313" key="3">
    <source>
        <dbReference type="Proteomes" id="UP000036987"/>
    </source>
</evidence>
<comment type="caution">
    <text evidence="2">The sequence shown here is derived from an EMBL/GenBank/DDBJ whole genome shotgun (WGS) entry which is preliminary data.</text>
</comment>
<dbReference type="AlphaFoldDB" id="A0A0K9PDE7"/>